<evidence type="ECO:0000313" key="4">
    <source>
        <dbReference type="Proteomes" id="UP000266915"/>
    </source>
</evidence>
<organism evidence="3 4">
    <name type="scientific">Plantibacter flavus</name>
    <dbReference type="NCBI Taxonomy" id="150123"/>
    <lineage>
        <taxon>Bacteria</taxon>
        <taxon>Bacillati</taxon>
        <taxon>Actinomycetota</taxon>
        <taxon>Actinomycetes</taxon>
        <taxon>Micrococcales</taxon>
        <taxon>Microbacteriaceae</taxon>
        <taxon>Plantibacter</taxon>
    </lineage>
</organism>
<dbReference type="GO" id="GO:0005975">
    <property type="term" value="P:carbohydrate metabolic process"/>
    <property type="evidence" value="ECO:0007669"/>
    <property type="project" value="UniProtKB-ARBA"/>
</dbReference>
<dbReference type="Pfam" id="PF01833">
    <property type="entry name" value="TIG"/>
    <property type="match status" value="1"/>
</dbReference>
<accession>A0A3N2C0B7</accession>
<dbReference type="AlphaFoldDB" id="A0A3N2C0B7"/>
<protein>
    <submittedName>
        <fullName evidence="3">IPT/TIG domain-containing protein</fullName>
    </submittedName>
</protein>
<dbReference type="InterPro" id="IPR024301">
    <property type="entry name" value="Amidase_6"/>
</dbReference>
<dbReference type="SUPFAM" id="SSF54001">
    <property type="entry name" value="Cysteine proteinases"/>
    <property type="match status" value="1"/>
</dbReference>
<dbReference type="InterPro" id="IPR014756">
    <property type="entry name" value="Ig_E-set"/>
</dbReference>
<keyword evidence="4" id="KW-1185">Reference proteome</keyword>
<keyword evidence="1" id="KW-0812">Transmembrane</keyword>
<feature type="transmembrane region" description="Helical" evidence="1">
    <location>
        <begin position="34"/>
        <end position="56"/>
    </location>
</feature>
<evidence type="ECO:0000256" key="1">
    <source>
        <dbReference type="SAM" id="Phobius"/>
    </source>
</evidence>
<reference evidence="3 4" key="1">
    <citation type="submission" date="2018-11" db="EMBL/GenBank/DDBJ databases">
        <title>Sequencing the genomes of 1000 actinobacteria strains.</title>
        <authorList>
            <person name="Klenk H.-P."/>
        </authorList>
    </citation>
    <scope>NUCLEOTIDE SEQUENCE [LARGE SCALE GENOMIC DNA]</scope>
    <source>
        <strain evidence="3 4">DSM 14012</strain>
    </source>
</reference>
<keyword evidence="1" id="KW-0472">Membrane</keyword>
<evidence type="ECO:0000259" key="2">
    <source>
        <dbReference type="SMART" id="SM00429"/>
    </source>
</evidence>
<dbReference type="InterPro" id="IPR002909">
    <property type="entry name" value="IPT_dom"/>
</dbReference>
<dbReference type="Pfam" id="PF12671">
    <property type="entry name" value="Amidase_6"/>
    <property type="match status" value="1"/>
</dbReference>
<dbReference type="PANTHER" id="PTHR40032:SF1">
    <property type="entry name" value="EXPORTED PROTEIN"/>
    <property type="match status" value="1"/>
</dbReference>
<dbReference type="CDD" id="cd00102">
    <property type="entry name" value="IPT"/>
    <property type="match status" value="1"/>
</dbReference>
<dbReference type="EMBL" id="RKHL01000001">
    <property type="protein sequence ID" value="ROR80900.1"/>
    <property type="molecule type" value="Genomic_DNA"/>
</dbReference>
<dbReference type="Proteomes" id="UP000266915">
    <property type="component" value="Unassembled WGS sequence"/>
</dbReference>
<dbReference type="InterPro" id="IPR013783">
    <property type="entry name" value="Ig-like_fold"/>
</dbReference>
<dbReference type="RefSeq" id="WP_159453307.1">
    <property type="nucleotide sequence ID" value="NZ_FXAP01000001.1"/>
</dbReference>
<dbReference type="InterPro" id="IPR038765">
    <property type="entry name" value="Papain-like_cys_pep_sf"/>
</dbReference>
<gene>
    <name evidence="3" type="ORF">EDD42_0947</name>
</gene>
<name>A0A3N2C0B7_9MICO</name>
<sequence length="331" mass="35346">MPEQLPHARHADARSPFGRLSARYRALPLRGRRVVAGTAAGAALLLATAVITPIVLQQSDTTASAPAAQVADETTSTVPASTVNATAVTAISATTGSVAGGSTLTVSGVDVDGVTRVVFGEQEARILSATSTEVTVAVPAATGFSPADVGIAVYADELRVDGDALSYSYDITSPVDAQMAYVFTHWNDYNLAEYGSLVDTDCANFASQSLLERGWTMDEDWWAEGTGDDFDFSKAWVSSTFFMNYVEEHPELATALDDTQRDQVKVGDIVQFDWDNSGDRDHTGIVSKVETTDAGTQVYYAGHTDDTDYRTVDEAITVIHPGASVYYWSIA</sequence>
<dbReference type="SMART" id="SM00429">
    <property type="entry name" value="IPT"/>
    <property type="match status" value="1"/>
</dbReference>
<dbReference type="SUPFAM" id="SSF81296">
    <property type="entry name" value="E set domains"/>
    <property type="match status" value="1"/>
</dbReference>
<feature type="domain" description="IPT/TIG" evidence="2">
    <location>
        <begin position="85"/>
        <end position="170"/>
    </location>
</feature>
<comment type="caution">
    <text evidence="3">The sequence shown here is derived from an EMBL/GenBank/DDBJ whole genome shotgun (WGS) entry which is preliminary data.</text>
</comment>
<dbReference type="Gene3D" id="2.60.40.10">
    <property type="entry name" value="Immunoglobulins"/>
    <property type="match status" value="1"/>
</dbReference>
<keyword evidence="1" id="KW-1133">Transmembrane helix</keyword>
<evidence type="ECO:0000313" key="3">
    <source>
        <dbReference type="EMBL" id="ROR80900.1"/>
    </source>
</evidence>
<dbReference type="PANTHER" id="PTHR40032">
    <property type="entry name" value="EXPORTED PROTEIN-RELATED"/>
    <property type="match status" value="1"/>
</dbReference>
<proteinExistence type="predicted"/>